<evidence type="ECO:0000313" key="2">
    <source>
        <dbReference type="Proteomes" id="UP000766904"/>
    </source>
</evidence>
<organism evidence="1 2">
    <name type="scientific">Natronococcus pandeyae</name>
    <dbReference type="NCBI Taxonomy" id="2055836"/>
    <lineage>
        <taxon>Archaea</taxon>
        <taxon>Methanobacteriati</taxon>
        <taxon>Methanobacteriota</taxon>
        <taxon>Stenosarchaea group</taxon>
        <taxon>Halobacteria</taxon>
        <taxon>Halobacteriales</taxon>
        <taxon>Natrialbaceae</taxon>
        <taxon>Natronococcus</taxon>
    </lineage>
</organism>
<keyword evidence="2" id="KW-1185">Reference proteome</keyword>
<dbReference type="AlphaFoldDB" id="A0A8J8TQC2"/>
<reference evidence="1" key="1">
    <citation type="submission" date="2017-11" db="EMBL/GenBank/DDBJ databases">
        <authorList>
            <person name="Kajale S.C."/>
            <person name="Sharma A."/>
        </authorList>
    </citation>
    <scope>NUCLEOTIDE SEQUENCE</scope>
    <source>
        <strain evidence="1">LS1_42</strain>
    </source>
</reference>
<accession>A0A8J8TQC2</accession>
<evidence type="ECO:0008006" key="3">
    <source>
        <dbReference type="Google" id="ProtNLM"/>
    </source>
</evidence>
<comment type="caution">
    <text evidence="1">The sequence shown here is derived from an EMBL/GenBank/DDBJ whole genome shotgun (WGS) entry which is preliminary data.</text>
</comment>
<sequence>MHSTGTREDVPELPQLTAGVTLVEVDEQAIAPIQALVLDHLLLTEATPTARWIDVFDHIQTRSLSKLAPSRPILDRIQVARAFTPFQHFALVEDLAAEIASGGETPLVVAPALDGLYREPDGNLSSQQASTLLVRAVAKLAGIARRHDVPVVLTRTRDDEFSAPIARAANSVIEVTDTRYGPRFASDEFETLVYPVGNGMIQTTLAFWQRVLEARQPIHAIDSSGHEPTMEVAHGTN</sequence>
<dbReference type="Proteomes" id="UP000766904">
    <property type="component" value="Unassembled WGS sequence"/>
</dbReference>
<gene>
    <name evidence="1" type="ORF">CV102_22390</name>
</gene>
<dbReference type="RefSeq" id="WP_148860217.1">
    <property type="nucleotide sequence ID" value="NZ_PHNJ01000018.1"/>
</dbReference>
<name>A0A8J8TQC2_9EURY</name>
<evidence type="ECO:0000313" key="1">
    <source>
        <dbReference type="EMBL" id="TYL36382.1"/>
    </source>
</evidence>
<protein>
    <recommendedName>
        <fullName evidence="3">DNA recombination and repair protein Rad51-like C-terminal domain-containing protein</fullName>
    </recommendedName>
</protein>
<dbReference type="Gene3D" id="3.40.50.300">
    <property type="entry name" value="P-loop containing nucleotide triphosphate hydrolases"/>
    <property type="match status" value="1"/>
</dbReference>
<dbReference type="InterPro" id="IPR027417">
    <property type="entry name" value="P-loop_NTPase"/>
</dbReference>
<dbReference type="OrthoDB" id="359367at2157"/>
<proteinExistence type="predicted"/>
<dbReference type="EMBL" id="PHNJ01000018">
    <property type="protein sequence ID" value="TYL36382.1"/>
    <property type="molecule type" value="Genomic_DNA"/>
</dbReference>